<feature type="compositionally biased region" description="Basic residues" evidence="1">
    <location>
        <begin position="1"/>
        <end position="10"/>
    </location>
</feature>
<sequence>MPRMTTRPKAHKSESDKEKPGPLKISKELSSTRLLSIKELQEDMAISRFTIWRMIREGKFPPPVHLSGKTRRWPAHVYEEWKNSLKV</sequence>
<evidence type="ECO:0008006" key="4">
    <source>
        <dbReference type="Google" id="ProtNLM"/>
    </source>
</evidence>
<protein>
    <recommendedName>
        <fullName evidence="4">AlpA family phage regulatory protein</fullName>
    </recommendedName>
</protein>
<evidence type="ECO:0000313" key="3">
    <source>
        <dbReference type="Proteomes" id="UP000516349"/>
    </source>
</evidence>
<proteinExistence type="predicted"/>
<organism evidence="2 3">
    <name type="scientific">Entomobacter blattae</name>
    <dbReference type="NCBI Taxonomy" id="2762277"/>
    <lineage>
        <taxon>Bacteria</taxon>
        <taxon>Pseudomonadati</taxon>
        <taxon>Pseudomonadota</taxon>
        <taxon>Alphaproteobacteria</taxon>
        <taxon>Acetobacterales</taxon>
        <taxon>Acetobacteraceae</taxon>
        <taxon>Entomobacter</taxon>
    </lineage>
</organism>
<reference evidence="2 3" key="1">
    <citation type="submission" date="2020-08" db="EMBL/GenBank/DDBJ databases">
        <title>Complete genome sequence of Entomobacter blattae G55GP.</title>
        <authorList>
            <person name="Poehlein A."/>
            <person name="Guzman J."/>
            <person name="Daniel R."/>
            <person name="Vilcinskas A."/>
        </authorList>
    </citation>
    <scope>NUCLEOTIDE SEQUENCE [LARGE SCALE GENOMIC DNA]</scope>
    <source>
        <strain evidence="2 3">G55GP</strain>
    </source>
</reference>
<dbReference type="Pfam" id="PF05930">
    <property type="entry name" value="Phage_AlpA"/>
    <property type="match status" value="1"/>
</dbReference>
<dbReference type="AlphaFoldDB" id="A0A7H1NUD4"/>
<dbReference type="Gene3D" id="1.10.238.160">
    <property type="match status" value="1"/>
</dbReference>
<dbReference type="EMBL" id="CP060244">
    <property type="protein sequence ID" value="QNT79394.1"/>
    <property type="molecule type" value="Genomic_DNA"/>
</dbReference>
<feature type="compositionally biased region" description="Basic and acidic residues" evidence="1">
    <location>
        <begin position="11"/>
        <end position="25"/>
    </location>
</feature>
<dbReference type="InterPro" id="IPR010260">
    <property type="entry name" value="AlpA"/>
</dbReference>
<keyword evidence="3" id="KW-1185">Reference proteome</keyword>
<feature type="region of interest" description="Disordered" evidence="1">
    <location>
        <begin position="1"/>
        <end position="25"/>
    </location>
</feature>
<evidence type="ECO:0000313" key="2">
    <source>
        <dbReference type="EMBL" id="QNT79394.1"/>
    </source>
</evidence>
<dbReference type="Proteomes" id="UP000516349">
    <property type="component" value="Chromosome"/>
</dbReference>
<dbReference type="KEGG" id="ebla:JGUZn3_21930"/>
<gene>
    <name evidence="2" type="ORF">JGUZn3_21930</name>
</gene>
<dbReference type="InterPro" id="IPR009061">
    <property type="entry name" value="DNA-bd_dom_put_sf"/>
</dbReference>
<name>A0A7H1NUD4_9PROT</name>
<accession>A0A7H1NUD4</accession>
<dbReference type="SUPFAM" id="SSF46955">
    <property type="entry name" value="Putative DNA-binding domain"/>
    <property type="match status" value="1"/>
</dbReference>
<evidence type="ECO:0000256" key="1">
    <source>
        <dbReference type="SAM" id="MobiDB-lite"/>
    </source>
</evidence>